<dbReference type="Pfam" id="PF14555">
    <property type="entry name" value="UBA_4"/>
    <property type="match status" value="1"/>
</dbReference>
<sequence>MDVDIDNDFDGKLLDQFRSMGTTDRDVLIAEFQSLLGNKLNPESCAFFLDMNNWNLQNAVCSYYDFEQPVNSLPSMSVVADVTIGDGESVAPNTTFLKTWRIKNPGIDRWPPGCHIRFCSGDNLSSIERKMVDALNPGETLDVNIEMRSPSSVGSYLSLWRICTPTGIYFGDVINVHVVVAEGGLLGLTQQLARIGGDFAHPNANSMGPLPIQLQSAISVDSRQNQIVTFTENGSLPFTINFNAEFEIPSPSTNEDDLEMS</sequence>
<dbReference type="InterPro" id="IPR039517">
    <property type="entry name" value="C6orf106_UBA-like"/>
</dbReference>
<evidence type="ECO:0000313" key="3">
    <source>
        <dbReference type="Proteomes" id="UP001497497"/>
    </source>
</evidence>
<dbReference type="FunFam" id="1.10.8.10:FF:000015">
    <property type="entry name" value="Chromosome 6 C6orf106 homolog"/>
    <property type="match status" value="1"/>
</dbReference>
<dbReference type="PANTHER" id="PTHR20930">
    <property type="entry name" value="OVARIAN CARCINOMA ANTIGEN CA125-RELATED"/>
    <property type="match status" value="1"/>
</dbReference>
<evidence type="ECO:0000313" key="2">
    <source>
        <dbReference type="EMBL" id="CAL1546671.1"/>
    </source>
</evidence>
<dbReference type="AlphaFoldDB" id="A0AAV2IK63"/>
<accession>A0AAV2IK63</accession>
<protein>
    <recommendedName>
        <fullName evidence="1">Nbr1 FW domain-containing protein</fullName>
    </recommendedName>
</protein>
<dbReference type="GO" id="GO:0000407">
    <property type="term" value="C:phagophore assembly site"/>
    <property type="evidence" value="ECO:0007669"/>
    <property type="project" value="TreeGrafter"/>
</dbReference>
<dbReference type="GO" id="GO:0016236">
    <property type="term" value="P:macroautophagy"/>
    <property type="evidence" value="ECO:0007669"/>
    <property type="project" value="TreeGrafter"/>
</dbReference>
<reference evidence="2 3" key="1">
    <citation type="submission" date="2024-04" db="EMBL/GenBank/DDBJ databases">
        <authorList>
            <consortium name="Genoscope - CEA"/>
            <person name="William W."/>
        </authorList>
    </citation>
    <scope>NUCLEOTIDE SEQUENCE [LARGE SCALE GENOMIC DNA]</scope>
</reference>
<dbReference type="PANTHER" id="PTHR20930:SF0">
    <property type="entry name" value="PROTEIN ILRUN"/>
    <property type="match status" value="1"/>
</dbReference>
<dbReference type="GO" id="GO:0043130">
    <property type="term" value="F:ubiquitin binding"/>
    <property type="evidence" value="ECO:0007669"/>
    <property type="project" value="TreeGrafter"/>
</dbReference>
<dbReference type="EMBL" id="CAXITT010000842">
    <property type="protein sequence ID" value="CAL1546671.1"/>
    <property type="molecule type" value="Genomic_DNA"/>
</dbReference>
<proteinExistence type="predicted"/>
<dbReference type="InterPro" id="IPR009060">
    <property type="entry name" value="UBA-like_sf"/>
</dbReference>
<dbReference type="CDD" id="cd14349">
    <property type="entry name" value="UBA_CF106"/>
    <property type="match status" value="1"/>
</dbReference>
<evidence type="ECO:0000259" key="1">
    <source>
        <dbReference type="Pfam" id="PF16158"/>
    </source>
</evidence>
<dbReference type="Pfam" id="PF16158">
    <property type="entry name" value="N_BRCA1_IG"/>
    <property type="match status" value="1"/>
</dbReference>
<dbReference type="InterPro" id="IPR013783">
    <property type="entry name" value="Ig-like_fold"/>
</dbReference>
<dbReference type="InterPro" id="IPR032350">
    <property type="entry name" value="Nbr1_FW"/>
</dbReference>
<dbReference type="Gene3D" id="2.60.40.10">
    <property type="entry name" value="Immunoglobulins"/>
    <property type="match status" value="1"/>
</dbReference>
<dbReference type="Gene3D" id="1.10.8.10">
    <property type="entry name" value="DNA helicase RuvA subunit, C-terminal domain"/>
    <property type="match status" value="1"/>
</dbReference>
<dbReference type="CDD" id="cd14947">
    <property type="entry name" value="NBR1_like"/>
    <property type="match status" value="1"/>
</dbReference>
<feature type="domain" description="Nbr1 FW" evidence="1">
    <location>
        <begin position="83"/>
        <end position="180"/>
    </location>
</feature>
<dbReference type="Proteomes" id="UP001497497">
    <property type="component" value="Unassembled WGS sequence"/>
</dbReference>
<gene>
    <name evidence="2" type="ORF">GSLYS_00020048001</name>
</gene>
<organism evidence="2 3">
    <name type="scientific">Lymnaea stagnalis</name>
    <name type="common">Great pond snail</name>
    <name type="synonym">Helix stagnalis</name>
    <dbReference type="NCBI Taxonomy" id="6523"/>
    <lineage>
        <taxon>Eukaryota</taxon>
        <taxon>Metazoa</taxon>
        <taxon>Spiralia</taxon>
        <taxon>Lophotrochozoa</taxon>
        <taxon>Mollusca</taxon>
        <taxon>Gastropoda</taxon>
        <taxon>Heterobranchia</taxon>
        <taxon>Euthyneura</taxon>
        <taxon>Panpulmonata</taxon>
        <taxon>Hygrophila</taxon>
        <taxon>Lymnaeoidea</taxon>
        <taxon>Lymnaeidae</taxon>
        <taxon>Lymnaea</taxon>
    </lineage>
</organism>
<comment type="caution">
    <text evidence="2">The sequence shown here is derived from an EMBL/GenBank/DDBJ whole genome shotgun (WGS) entry which is preliminary data.</text>
</comment>
<dbReference type="SUPFAM" id="SSF46934">
    <property type="entry name" value="UBA-like"/>
    <property type="match status" value="1"/>
</dbReference>
<keyword evidence="3" id="KW-1185">Reference proteome</keyword>
<name>A0AAV2IK63_LYMST</name>